<evidence type="ECO:0000259" key="2">
    <source>
        <dbReference type="Pfam" id="PF20434"/>
    </source>
</evidence>
<reference evidence="3 4" key="1">
    <citation type="submission" date="2019-12" db="EMBL/GenBank/DDBJ databases">
        <authorList>
            <person name="Floudas D."/>
            <person name="Bentzer J."/>
            <person name="Ahren D."/>
            <person name="Johansson T."/>
            <person name="Persson P."/>
            <person name="Tunlid A."/>
        </authorList>
    </citation>
    <scope>NUCLEOTIDE SEQUENCE [LARGE SCALE GENOMIC DNA]</scope>
    <source>
        <strain evidence="3 4">CBS 102.39</strain>
    </source>
</reference>
<name>A0A8H4VPI0_9AGAR</name>
<dbReference type="PANTHER" id="PTHR48081">
    <property type="entry name" value="AB HYDROLASE SUPERFAMILY PROTEIN C4A8.06C"/>
    <property type="match status" value="1"/>
</dbReference>
<sequence length="351" mass="39405">MSQPKTLEYKRLSETHPVFLDVYSPPLPTTTEPVLLPIVMFFHGGALTLGNRTSFFAHWLKDRVLAMGYAFVSADYRLLIPTTAQEIVEDLQDAFKFVVENELPGDGYVFRLDGDRIAVTGSSAGGHCARLAVIHCKPRPKVLVDIYSSGGNLFTEFHAGIKPGEIKFVGQTIPHLEDAPFKSLTYPYSDGIPEVITDMEVDPSKITNPNDPRLNIYCYHLQQGQFLDYYAGQHEPSMCASFRTILSTTQNPTEEDFKRVIPEEKHSLFPQLCVDANWPPTILIHGVVDDVVPIEESRHFYNLIKTRSKVPVKLMEVEGAGGMHLFDIFPGAEEAHKAEFDAIADFIKEYL</sequence>
<organism evidence="3 4">
    <name type="scientific">Agrocybe pediades</name>
    <dbReference type="NCBI Taxonomy" id="84607"/>
    <lineage>
        <taxon>Eukaryota</taxon>
        <taxon>Fungi</taxon>
        <taxon>Dikarya</taxon>
        <taxon>Basidiomycota</taxon>
        <taxon>Agaricomycotina</taxon>
        <taxon>Agaricomycetes</taxon>
        <taxon>Agaricomycetidae</taxon>
        <taxon>Agaricales</taxon>
        <taxon>Agaricineae</taxon>
        <taxon>Strophariaceae</taxon>
        <taxon>Agrocybe</taxon>
    </lineage>
</organism>
<dbReference type="InterPro" id="IPR049492">
    <property type="entry name" value="BD-FAE-like_dom"/>
</dbReference>
<keyword evidence="1" id="KW-0378">Hydrolase</keyword>
<accession>A0A8H4VPI0</accession>
<dbReference type="Proteomes" id="UP000521872">
    <property type="component" value="Unassembled WGS sequence"/>
</dbReference>
<dbReference type="InterPro" id="IPR050300">
    <property type="entry name" value="GDXG_lipolytic_enzyme"/>
</dbReference>
<gene>
    <name evidence="3" type="ORF">D9613_012887</name>
</gene>
<keyword evidence="4" id="KW-1185">Reference proteome</keyword>
<dbReference type="SUPFAM" id="SSF53474">
    <property type="entry name" value="alpha/beta-Hydrolases"/>
    <property type="match status" value="1"/>
</dbReference>
<comment type="caution">
    <text evidence="3">The sequence shown here is derived from an EMBL/GenBank/DDBJ whole genome shotgun (WGS) entry which is preliminary data.</text>
</comment>
<dbReference type="Pfam" id="PF20434">
    <property type="entry name" value="BD-FAE"/>
    <property type="match status" value="1"/>
</dbReference>
<dbReference type="Gene3D" id="3.40.50.1820">
    <property type="entry name" value="alpha/beta hydrolase"/>
    <property type="match status" value="1"/>
</dbReference>
<dbReference type="AlphaFoldDB" id="A0A8H4VPI0"/>
<dbReference type="EMBL" id="JAACJL010000035">
    <property type="protein sequence ID" value="KAF4615600.1"/>
    <property type="molecule type" value="Genomic_DNA"/>
</dbReference>
<evidence type="ECO:0000256" key="1">
    <source>
        <dbReference type="ARBA" id="ARBA00022801"/>
    </source>
</evidence>
<evidence type="ECO:0000313" key="4">
    <source>
        <dbReference type="Proteomes" id="UP000521872"/>
    </source>
</evidence>
<proteinExistence type="predicted"/>
<feature type="domain" description="BD-FAE-like" evidence="2">
    <location>
        <begin position="20"/>
        <end position="133"/>
    </location>
</feature>
<protein>
    <recommendedName>
        <fullName evidence="2">BD-FAE-like domain-containing protein</fullName>
    </recommendedName>
</protein>
<dbReference type="GO" id="GO:0016787">
    <property type="term" value="F:hydrolase activity"/>
    <property type="evidence" value="ECO:0007669"/>
    <property type="project" value="UniProtKB-KW"/>
</dbReference>
<dbReference type="PANTHER" id="PTHR48081:SF3">
    <property type="entry name" value="ALPHA_BETA HYDROLASE FOLD-3 DOMAIN-CONTAINING PROTEIN"/>
    <property type="match status" value="1"/>
</dbReference>
<evidence type="ECO:0000313" key="3">
    <source>
        <dbReference type="EMBL" id="KAF4615600.1"/>
    </source>
</evidence>
<dbReference type="InterPro" id="IPR029058">
    <property type="entry name" value="AB_hydrolase_fold"/>
</dbReference>